<feature type="compositionally biased region" description="Low complexity" evidence="1">
    <location>
        <begin position="2329"/>
        <end position="2342"/>
    </location>
</feature>
<evidence type="ECO:0000313" key="3">
    <source>
        <dbReference type="EMBL" id="AIK95500.1"/>
    </source>
</evidence>
<sequence length="2490" mass="271322">MAVFRKIISSLVLVSYIKMLVVTSFAMEQPHQFRIQIDRQLDKQNQLEILNLSLSQKKQNEDSYETIDHDFVNFIQHEFSPNTLPRYDGIEAIEWNTSTFGKIVVGYDGQITLAGIEIPTDTFEIQTPGMVLLQNCSIHTLILESYGSILMGGSTLKKVTASHDANAGIIVRGSSPDTLANLSLVSGHLHNAGILHLKGQNRWDLGSNAFVNYNQLCLESGASLQIVKALTIINLNKIKGDDISVTSPYQKGLPQKADDGSAVLQKLMALQAYSQTLATALEESGLVDSSVPEDLKGVYPILGGVVNTKQFHAKKGSFFCSEIVNHKRASFKITDSPWFLIKKIKNGGHFVLGSNDQLSTGSIPYLVNKGTFDCSINLTLGRLKTYSSSCIRFSSKQYLSVKSPFKLYGTMVGSGELQLAGAGENFGHIVLNGQTDNASAILNLVGANPGLTNHGTISSTSPLTVTGRGKLENHKTIEAPTLKLEVPTVQNDGLMNGDIVEVRSPDLDNTKGDIHAAQKVSILSARLKNTQGKIHAADDVILQTADLDNKRGSISGLKNTNVYMNSPKFTNKGGEIGAKGITNLVFDNVSNIEELGTIKGNKIGLRDRSPSQNLTLQNGTVAADTYSVIYGTHLTGTNLDFQTPSLYLYLSSWTLNDQINCERTLWECSPQKDLEFNHPYRTRGTFEIWLNTFKNRQEVVQEWTRLYGDKSQPLAEPKHTIRLNASIQADKGMRVYAPEATLEIPDNQQDRATELLFKDGNVDALISKFDMERGVMSALNVDSWAAHGHFIGRLVEDPTRIGLATFYSNRQSGASSSNIGSYNSAKSCEIFGKSVPTFYDGRHLQVLPVYTTNGTAFDIKQQTSFTGHMILQGTLKSHDLILDSSTLSKGTACSLDIANNLFFKNGGGLQLNRVESKAHHHYYSIQAGHNYLSWWVRTYTHCHSDAASLEVQGTIDADRSTPLTLIGSTWYAKVMTPHIKHTDSPLTCSYFQKFYDRAACEREGFLTAQYSGRLRHSGVTIAQNYHFPNPMDNTGYAAPNSPHSYAVGFLRKTNNFEGAQAVFPSYKSASTGIIASTAEESSSQTVDASISTPFMLVTMGSGNLALGSPNPYYIAPKNPIQDLMAKGFNLQTTYIAPNLKELIGQAHSSQIFFKMHERFWFDSEKAEQFYRDIYDHVHIVSASGLKKLNGPTIFSISPGFLIDRVRKSCQETLMRGYIYDNQAIDEECVKQLHRNATEYVSQLKGDTADAPQTLVTLASSLSQRWPDKPVIFYEAGSSQGVEELSPKIVFPLSMMQNARAERGGLSRINVLAILPASMTPQQMIESYKDDPLLQRALLNHFEGHPETVTQLEHQAQRHQQRLLTYNPEWSPTESDLSLIPSSSSSAVSSSMQSTASSSSGLGSVTLYGTFRSDQVGIINEGPVNIYATIEAENAFLASLYDNVILESRKERLYRDAENFIEHIPVPARVAVQNILKIYSGQSVIMIGAQTDSSVMTHIKALADIIDVPVELLTQHIEYFTSRKKKGRIQTNTSTAVASRHTTRGRFVGEAGHNLIAQKTAVEARQIDMVAGNNVEFRDAHDSITIQGTITGKGSFGKKKKCQFTEQTQTSFGVTLKADVVNVTAVTGTITATNPTFEAIETNLKALEGLVSILLGVNNHCFSSMKSSNSSVWNRMGQRTEEHTTYARPKFTGTVNIESRESLVQLVDGQANAFFDHIKQQGGVLEKKFLAELHKSEYKKVQGPGQALMAVIAVAVSIVTCGAGAALATGSTFLAGNATAIAMLDVAVSSVATQFTVGTLQNGGNFLKGAKTLVNKDYIRSLGVSLVTAGITAKIGGAYGIQKPDANFIKIASNPQLLAAHFQYNLLNQTVNTAVRTTLGKESFKGALAEGAKSVAVDTAAAFAANKIGQWYAKGEVNPLEQKALHFGVGFSMGLAAHGRVDEALTAGGAAVLSETMAEGIVGDHESLTEQARQDVQQEGRPLTQENIDKASQVRRQKAANWAKLGTAVTALATRTNVDVAVRAATNAVENNFLTTSVLYGRSDDAFAEMFERNLEEEEKRGKDDKGPETEERGRSRERDPRSHQSKSQSPPRRADASFEKFNRMVSGSRDALYDGQKRFRNGERTMETFLKAHGADWLDTFGYAVKGADFLTGGAVSQAGKLMGDISEGANTKIRRNVRELTGNQYWAQEAGDYATFLGSFFVPGPAAAAKATQLLTMGKIASATAKLVRRIRMADALDLAGISQAPTSKFIYQQYGKSQPIKKTLTRIANENRAPFTAQRSANANRFYDEMRAVANGSTVHQSTPSLSHAPRMSSGSSSGGNPSTRVGASSSASGQGASSSMRQGTNGGSTRGDTSLGRNLITGELEPKGKGKVDTQPTIPYVAKQPKSNSLNATNSSNNATAKPMVRRAPEFPGGSVTESEFLNFAEQYLGSGYSSLPNGRYISQDGLRQVRYGRHEVTSSRHHGHFEAYNKPGGNIIENTVVEILPD</sequence>
<feature type="domain" description="DUF637" evidence="2">
    <location>
        <begin position="1785"/>
        <end position="1946"/>
    </location>
</feature>
<dbReference type="EMBL" id="CP008941">
    <property type="protein sequence ID" value="AIK95500.1"/>
    <property type="molecule type" value="Genomic_DNA"/>
</dbReference>
<dbReference type="Pfam" id="PF04830">
    <property type="entry name" value="DUF637"/>
    <property type="match status" value="1"/>
</dbReference>
<dbReference type="NCBIfam" id="TIGR01731">
    <property type="entry name" value="fil_hemag_20aa"/>
    <property type="match status" value="1"/>
</dbReference>
<dbReference type="InterPro" id="IPR006915">
    <property type="entry name" value="DUF637_hemagglutn_put"/>
</dbReference>
<evidence type="ECO:0000256" key="1">
    <source>
        <dbReference type="SAM" id="MobiDB-lite"/>
    </source>
</evidence>
<dbReference type="OrthoDB" id="2664633at2"/>
<reference evidence="3 4" key="1">
    <citation type="submission" date="2014-07" db="EMBL/GenBank/DDBJ databases">
        <title>Comparative genomic insights into amoeba endosymbionts belonging to the families of Holosporaceae and Candidatus Midichloriaceae within Rickettsiales.</title>
        <authorList>
            <person name="Wang Z."/>
            <person name="Wu M."/>
        </authorList>
    </citation>
    <scope>NUCLEOTIDE SEQUENCE [LARGE SCALE GENOMIC DNA]</scope>
    <source>
        <strain evidence="3">PRA3</strain>
    </source>
</reference>
<feature type="region of interest" description="Disordered" evidence="1">
    <location>
        <begin position="2055"/>
        <end position="2100"/>
    </location>
</feature>
<feature type="region of interest" description="Disordered" evidence="1">
    <location>
        <begin position="2299"/>
        <end position="2378"/>
    </location>
</feature>
<proteinExistence type="predicted"/>
<feature type="compositionally biased region" description="Polar residues" evidence="1">
    <location>
        <begin position="2299"/>
        <end position="2308"/>
    </location>
</feature>
<gene>
    <name evidence="3" type="ORF">ID47_00100</name>
</gene>
<feature type="compositionally biased region" description="Basic and acidic residues" evidence="1">
    <location>
        <begin position="2055"/>
        <end position="2082"/>
    </location>
</feature>
<dbReference type="HOGENOM" id="CLU_228597_0_0_5"/>
<dbReference type="InterPro" id="IPR010069">
    <property type="entry name" value="CdiA_FHA1_rpt"/>
</dbReference>
<dbReference type="KEGG" id="paca:ID47_00100"/>
<dbReference type="eggNOG" id="ENOG50313HI">
    <property type="taxonomic scope" value="Bacteria"/>
</dbReference>
<evidence type="ECO:0000313" key="4">
    <source>
        <dbReference type="Proteomes" id="UP000028926"/>
    </source>
</evidence>
<keyword evidence="4" id="KW-1185">Reference proteome</keyword>
<evidence type="ECO:0000259" key="2">
    <source>
        <dbReference type="Pfam" id="PF04830"/>
    </source>
</evidence>
<accession>A0A077AXR1</accession>
<name>A0A077AXR1_9PROT</name>
<organism evidence="3 4">
    <name type="scientific">Candidatus Odyssella acanthamoebae</name>
    <dbReference type="NCBI Taxonomy" id="91604"/>
    <lineage>
        <taxon>Bacteria</taxon>
        <taxon>Pseudomonadati</taxon>
        <taxon>Pseudomonadota</taxon>
        <taxon>Alphaproteobacteria</taxon>
        <taxon>Holosporales</taxon>
        <taxon>Candidatus Paracaedibacteraceae</taxon>
        <taxon>Candidatus Odyssella</taxon>
    </lineage>
</organism>
<protein>
    <recommendedName>
        <fullName evidence="2">DUF637 domain-containing protein</fullName>
    </recommendedName>
</protein>
<dbReference type="RefSeq" id="WP_038462620.1">
    <property type="nucleotide sequence ID" value="NZ_CP008941.1"/>
</dbReference>
<dbReference type="Proteomes" id="UP000028926">
    <property type="component" value="Chromosome"/>
</dbReference>